<reference evidence="3" key="1">
    <citation type="submission" date="2025-08" db="UniProtKB">
        <authorList>
            <consortium name="RefSeq"/>
        </authorList>
    </citation>
    <scope>IDENTIFICATION</scope>
    <source>
        <tissue evidence="3">Tentacle</tissue>
    </source>
</reference>
<dbReference type="KEGG" id="aten:116291432"/>
<keyword evidence="1" id="KW-1133">Transmembrane helix</keyword>
<dbReference type="RefSeq" id="XP_031554464.1">
    <property type="nucleotide sequence ID" value="XM_031698604.1"/>
</dbReference>
<dbReference type="GeneID" id="116291432"/>
<dbReference type="AlphaFoldDB" id="A0A6P8HDH8"/>
<keyword evidence="1" id="KW-0472">Membrane</keyword>
<name>A0A6P8HDH8_ACTTE</name>
<protein>
    <submittedName>
        <fullName evidence="3">Uncharacterized protein LOC116291432</fullName>
    </submittedName>
</protein>
<feature type="transmembrane region" description="Helical" evidence="1">
    <location>
        <begin position="215"/>
        <end position="238"/>
    </location>
</feature>
<accession>A0A6P8HDH8</accession>
<dbReference type="InterPro" id="IPR032675">
    <property type="entry name" value="LRR_dom_sf"/>
</dbReference>
<evidence type="ECO:0000313" key="2">
    <source>
        <dbReference type="Proteomes" id="UP000515163"/>
    </source>
</evidence>
<sequence length="291" mass="32776">MARYVSTKKRNFVNCISITNCSYIKEFELIDCSSKGLVSVPHFKGFQKRARSLTLKNNFITDVNISRIKTQLPLIRQINLHKNPLRCTNNICNFVILKTDCDCPHPAIFPTIFSQSSSTTTYRFKPVKTTKTVESSLTTSERFKSTKTTTSVLSTAESSITSGRFKSTKTTTSVLSTVESVTTNGRFNHTRNTTAVSSTVASTNASTRIRISSDILYFIIFFPSLGSVLLIMLIYTLIIKFRRNTALDEVIELNQIDNPMINIDDEDDEVTVYEHPLIAHNSENTQNVSRI</sequence>
<dbReference type="Gene3D" id="3.80.10.10">
    <property type="entry name" value="Ribonuclease Inhibitor"/>
    <property type="match status" value="1"/>
</dbReference>
<dbReference type="OrthoDB" id="1060944at2759"/>
<dbReference type="Proteomes" id="UP000515163">
    <property type="component" value="Unplaced"/>
</dbReference>
<dbReference type="SUPFAM" id="SSF52058">
    <property type="entry name" value="L domain-like"/>
    <property type="match status" value="1"/>
</dbReference>
<dbReference type="InParanoid" id="A0A6P8HDH8"/>
<keyword evidence="1" id="KW-0812">Transmembrane</keyword>
<organism evidence="2 3">
    <name type="scientific">Actinia tenebrosa</name>
    <name type="common">Australian red waratah sea anemone</name>
    <dbReference type="NCBI Taxonomy" id="6105"/>
    <lineage>
        <taxon>Eukaryota</taxon>
        <taxon>Metazoa</taxon>
        <taxon>Cnidaria</taxon>
        <taxon>Anthozoa</taxon>
        <taxon>Hexacorallia</taxon>
        <taxon>Actiniaria</taxon>
        <taxon>Actiniidae</taxon>
        <taxon>Actinia</taxon>
    </lineage>
</organism>
<evidence type="ECO:0000256" key="1">
    <source>
        <dbReference type="SAM" id="Phobius"/>
    </source>
</evidence>
<evidence type="ECO:0000313" key="3">
    <source>
        <dbReference type="RefSeq" id="XP_031554464.1"/>
    </source>
</evidence>
<proteinExistence type="predicted"/>
<gene>
    <name evidence="3" type="primary">LOC116291432</name>
</gene>
<keyword evidence="2" id="KW-1185">Reference proteome</keyword>